<dbReference type="PANTHER" id="PTHR23355">
    <property type="entry name" value="RIBONUCLEASE"/>
    <property type="match status" value="1"/>
</dbReference>
<keyword evidence="2" id="KW-0698">rRNA processing</keyword>
<protein>
    <recommendedName>
        <fullName evidence="6">RNB domain-containing protein</fullName>
    </recommendedName>
</protein>
<dbReference type="GO" id="GO:0000175">
    <property type="term" value="F:3'-5'-RNA exonuclease activity"/>
    <property type="evidence" value="ECO:0007669"/>
    <property type="project" value="TreeGrafter"/>
</dbReference>
<dbReference type="SUPFAM" id="SSF50249">
    <property type="entry name" value="Nucleic acid-binding proteins"/>
    <property type="match status" value="2"/>
</dbReference>
<dbReference type="AlphaFoldDB" id="A0A9W7KTS8"/>
<dbReference type="InterPro" id="IPR001900">
    <property type="entry name" value="RNase_II/R"/>
</dbReference>
<evidence type="ECO:0000256" key="4">
    <source>
        <dbReference type="RuleBase" id="RU003901"/>
    </source>
</evidence>
<feature type="region of interest" description="Disordered" evidence="5">
    <location>
        <begin position="792"/>
        <end position="820"/>
    </location>
</feature>
<dbReference type="InterPro" id="IPR041505">
    <property type="entry name" value="Dis3_CSD2"/>
</dbReference>
<evidence type="ECO:0000259" key="6">
    <source>
        <dbReference type="SMART" id="SM00955"/>
    </source>
</evidence>
<dbReference type="Pfam" id="PF00773">
    <property type="entry name" value="RNB"/>
    <property type="match status" value="1"/>
</dbReference>
<gene>
    <name evidence="7" type="ORF">TrVE_jg3319</name>
</gene>
<dbReference type="InterPro" id="IPR050180">
    <property type="entry name" value="RNR_Ribonuclease"/>
</dbReference>
<dbReference type="GO" id="GO:0016075">
    <property type="term" value="P:rRNA catabolic process"/>
    <property type="evidence" value="ECO:0007669"/>
    <property type="project" value="TreeGrafter"/>
</dbReference>
<evidence type="ECO:0000256" key="1">
    <source>
        <dbReference type="ARBA" id="ARBA00004123"/>
    </source>
</evidence>
<dbReference type="PANTHER" id="PTHR23355:SF35">
    <property type="entry name" value="EXOSOME COMPLEX EXONUCLEASE RRP44"/>
    <property type="match status" value="1"/>
</dbReference>
<dbReference type="PROSITE" id="PS01175">
    <property type="entry name" value="RIBONUCLEASE_II"/>
    <property type="match status" value="1"/>
</dbReference>
<dbReference type="EMBL" id="BRXX01000424">
    <property type="protein sequence ID" value="GMI11060.1"/>
    <property type="molecule type" value="Genomic_DNA"/>
</dbReference>
<dbReference type="GO" id="GO:0000176">
    <property type="term" value="C:nuclear exosome (RNase complex)"/>
    <property type="evidence" value="ECO:0007669"/>
    <property type="project" value="TreeGrafter"/>
</dbReference>
<evidence type="ECO:0000256" key="2">
    <source>
        <dbReference type="ARBA" id="ARBA00022552"/>
    </source>
</evidence>
<name>A0A9W7KTS8_9STRA</name>
<dbReference type="GO" id="GO:0000177">
    <property type="term" value="C:cytoplasmic exosome (RNase complex)"/>
    <property type="evidence" value="ECO:0007669"/>
    <property type="project" value="TreeGrafter"/>
</dbReference>
<accession>A0A9W7KTS8</accession>
<comment type="similarity">
    <text evidence="4">Belongs to the RNR ribonuclease family.</text>
</comment>
<organism evidence="7 8">
    <name type="scientific">Triparma verrucosa</name>
    <dbReference type="NCBI Taxonomy" id="1606542"/>
    <lineage>
        <taxon>Eukaryota</taxon>
        <taxon>Sar</taxon>
        <taxon>Stramenopiles</taxon>
        <taxon>Ochrophyta</taxon>
        <taxon>Bolidophyceae</taxon>
        <taxon>Parmales</taxon>
        <taxon>Triparmaceae</taxon>
        <taxon>Triparma</taxon>
    </lineage>
</organism>
<dbReference type="GO" id="GO:0071031">
    <property type="term" value="P:nuclear mRNA surveillance of mRNA 3'-end processing"/>
    <property type="evidence" value="ECO:0007669"/>
    <property type="project" value="TreeGrafter"/>
</dbReference>
<keyword evidence="3" id="KW-0539">Nucleus</keyword>
<dbReference type="GO" id="GO:0004519">
    <property type="term" value="F:endonuclease activity"/>
    <property type="evidence" value="ECO:0007669"/>
    <property type="project" value="TreeGrafter"/>
</dbReference>
<dbReference type="GO" id="GO:0006364">
    <property type="term" value="P:rRNA processing"/>
    <property type="evidence" value="ECO:0007669"/>
    <property type="project" value="UniProtKB-KW"/>
</dbReference>
<evidence type="ECO:0000313" key="8">
    <source>
        <dbReference type="Proteomes" id="UP001165160"/>
    </source>
</evidence>
<keyword evidence="8" id="KW-1185">Reference proteome</keyword>
<dbReference type="Proteomes" id="UP001165160">
    <property type="component" value="Unassembled WGS sequence"/>
</dbReference>
<dbReference type="Gene3D" id="2.40.50.700">
    <property type="match status" value="1"/>
</dbReference>
<evidence type="ECO:0000256" key="3">
    <source>
        <dbReference type="ARBA" id="ARBA00023242"/>
    </source>
</evidence>
<dbReference type="Pfam" id="PF17849">
    <property type="entry name" value="OB_Dis3"/>
    <property type="match status" value="1"/>
</dbReference>
<dbReference type="GO" id="GO:0003723">
    <property type="term" value="F:RNA binding"/>
    <property type="evidence" value="ECO:0007669"/>
    <property type="project" value="InterPro"/>
</dbReference>
<dbReference type="InterPro" id="IPR022966">
    <property type="entry name" value="RNase_II/R_CS"/>
</dbReference>
<feature type="domain" description="RNB" evidence="6">
    <location>
        <begin position="336"/>
        <end position="667"/>
    </location>
</feature>
<comment type="subcellular location">
    <subcellularLocation>
        <location evidence="1">Nucleus</location>
    </subcellularLocation>
</comment>
<evidence type="ECO:0000256" key="5">
    <source>
        <dbReference type="SAM" id="MobiDB-lite"/>
    </source>
</evidence>
<proteinExistence type="inferred from homology"/>
<evidence type="ECO:0000313" key="7">
    <source>
        <dbReference type="EMBL" id="GMI11060.1"/>
    </source>
</evidence>
<reference evidence="8" key="1">
    <citation type="journal article" date="2023" name="Commun. Biol.">
        <title>Genome analysis of Parmales, the sister group of diatoms, reveals the evolutionary specialization of diatoms from phago-mixotrophs to photoautotrophs.</title>
        <authorList>
            <person name="Ban H."/>
            <person name="Sato S."/>
            <person name="Yoshikawa S."/>
            <person name="Yamada K."/>
            <person name="Nakamura Y."/>
            <person name="Ichinomiya M."/>
            <person name="Sato N."/>
            <person name="Blanc-Mathieu R."/>
            <person name="Endo H."/>
            <person name="Kuwata A."/>
            <person name="Ogata H."/>
        </authorList>
    </citation>
    <scope>NUCLEOTIDE SEQUENCE [LARGE SCALE GENOMIC DNA]</scope>
    <source>
        <strain evidence="8">NIES 3699</strain>
    </source>
</reference>
<dbReference type="InterPro" id="IPR012340">
    <property type="entry name" value="NA-bd_OB-fold"/>
</dbReference>
<comment type="caution">
    <text evidence="7">The sequence shown here is derived from an EMBL/GenBank/DDBJ whole genome shotgun (WGS) entry which is preliminary data.</text>
</comment>
<dbReference type="SMART" id="SM00955">
    <property type="entry name" value="RNB"/>
    <property type="match status" value="1"/>
</dbReference>
<sequence>MQVGHLIPPTTALIIPYKLHCQLQKQTPNTPDLTKTVQSLKFQPIIISLTEEPPSHPSLVEIPDASPIPFLQSQNIPNLSLYLPPPPLPLTSPPIYASSPPPATLPPQTYKGTFRCSPTPSDSSIHQSSGYVNIRRSGEALRIHVSGPSNVNRAIEADLVLITLTGTYSPPPPPSSTSPEKTGVAADVTSGVTDDSDLKFEGKIISILERREFNKPICGSIYTPDVEDTYGTYIDGLLKPEDCCIFYPVNTKLPPVVIPYSSQFLDKRIEIILTSWPLNSPLPHGRYSRTLGVQGDRDVETEVLLKQYDIPTEEFTEEVLQCLPSSTYVIKPEPGRLDLRSLPILSIDPPGCKDIDDALHSSLLPNGNWSVGVHIADVTHYVEPGSELDLEASYRCTSTYLVTRRLDMLPGLLTTELCSLKPGVDRYAFSVIWEMTPEGEVVDVEFRKSIIHSIKGLTYQQAQELIDGDGGSVEGDAVKRLNKLAKIFRKRRIEAGALTLASPEVKFQLDETSLNPTDVQEYTLYEANALVEEFMLLANVTVGKRILRQYPSLGVLRRHPSPDIKMFGPLIKKAASRGFKIDPTDSKNLADSLDAAVDPSDPHFNKLLRILSTRCMSPAQYFCSGSKSPTDWHHFGLASPIYTHFTSPIRRYADVLVHRLLSASIGYSPLPSHLGSQGMIEELCEQMNRRHRNAQMAGRESVGLFTLSFFDGNEREEGASVLGVERGEESVRVRVMVQRYGIEGRVVIKEEVVEEEGEGIKWEGGGVKVFDRVRVRIKVKKERGGKSLVMEYLGPDEKAETKRKGSGGKGKGGGGKKVKK</sequence>